<keyword evidence="1" id="KW-0812">Transmembrane</keyword>
<comment type="caution">
    <text evidence="3">The sequence shown here is derived from an EMBL/GenBank/DDBJ whole genome shotgun (WGS) entry which is preliminary data.</text>
</comment>
<dbReference type="STRING" id="1179155.CF67_09042"/>
<feature type="domain" description="Mce/MlaD" evidence="2">
    <location>
        <begin position="40"/>
        <end position="117"/>
    </location>
</feature>
<dbReference type="PANTHER" id="PTHR33371:SF4">
    <property type="entry name" value="INTERMEMBRANE PHOSPHOLIPID TRANSPORT SYSTEM BINDING PROTEIN MLAD"/>
    <property type="match status" value="1"/>
</dbReference>
<organism evidence="3 4">
    <name type="scientific">Candidatus Photodesmus blepharonis</name>
    <dbReference type="NCBI Taxonomy" id="1179155"/>
    <lineage>
        <taxon>Bacteria</taxon>
        <taxon>Pseudomonadati</taxon>
        <taxon>Pseudomonadota</taxon>
        <taxon>Gammaproteobacteria</taxon>
        <taxon>Vibrionales</taxon>
        <taxon>Vibrionaceae</taxon>
        <taxon>Candidatus Photodesmus</taxon>
    </lineage>
</organism>
<keyword evidence="1" id="KW-0472">Membrane</keyword>
<proteinExistence type="predicted"/>
<feature type="transmembrane region" description="Helical" evidence="1">
    <location>
        <begin position="6"/>
        <end position="26"/>
    </location>
</feature>
<dbReference type="Pfam" id="PF02470">
    <property type="entry name" value="MlaD"/>
    <property type="match status" value="1"/>
</dbReference>
<dbReference type="AlphaFoldDB" id="A0A084CM39"/>
<evidence type="ECO:0000256" key="1">
    <source>
        <dbReference type="SAM" id="Phobius"/>
    </source>
</evidence>
<gene>
    <name evidence="3" type="primary">mlaD</name>
    <name evidence="3" type="ORF">CF67_09042</name>
</gene>
<dbReference type="GO" id="GO:0005548">
    <property type="term" value="F:phospholipid transporter activity"/>
    <property type="evidence" value="ECO:0007669"/>
    <property type="project" value="TreeGrafter"/>
</dbReference>
<keyword evidence="1" id="KW-1133">Transmembrane helix</keyword>
<dbReference type="InterPro" id="IPR030970">
    <property type="entry name" value="ABC_MlaD"/>
</dbReference>
<sequence>MRQVKIELWVGSFMLVGICSVLIMIFRVADVTRLGSGDVYILKAEFNNIGSLKIHAPVKVAGVAIGRVKSIDLNIESMLPVVSMEINVKYSQFSDTSSVQILTSGLIGEQYIGLFPGFMSGGEKMLSDGDFIEDTKAALVLEDLIGQIFYSVK</sequence>
<dbReference type="InterPro" id="IPR003399">
    <property type="entry name" value="Mce/MlaD"/>
</dbReference>
<dbReference type="Proteomes" id="UP000053784">
    <property type="component" value="Unassembled WGS sequence"/>
</dbReference>
<evidence type="ECO:0000313" key="4">
    <source>
        <dbReference type="Proteomes" id="UP000053784"/>
    </source>
</evidence>
<accession>A0A084CM39</accession>
<dbReference type="EMBL" id="JGVK01000033">
    <property type="protein sequence ID" value="KEY90868.1"/>
    <property type="molecule type" value="Genomic_DNA"/>
</dbReference>
<dbReference type="NCBIfam" id="TIGR04430">
    <property type="entry name" value="OM_asym_MlaD"/>
    <property type="match status" value="1"/>
</dbReference>
<protein>
    <submittedName>
        <fullName evidence="3">Phospholipid ABC transporter-binding protein</fullName>
    </submittedName>
</protein>
<dbReference type="eggNOG" id="COG1463">
    <property type="taxonomic scope" value="Bacteria"/>
</dbReference>
<dbReference type="OrthoDB" id="9788420at2"/>
<dbReference type="InterPro" id="IPR052336">
    <property type="entry name" value="MlaD_Phospholipid_Transporter"/>
</dbReference>
<keyword evidence="4" id="KW-1185">Reference proteome</keyword>
<dbReference type="GO" id="GO:0005543">
    <property type="term" value="F:phospholipid binding"/>
    <property type="evidence" value="ECO:0007669"/>
    <property type="project" value="TreeGrafter"/>
</dbReference>
<reference evidence="3 4" key="1">
    <citation type="submission" date="2014-03" db="EMBL/GenBank/DDBJ databases">
        <title>Selection and divergence in the genomes of co-occurring obligate luminous symbionts with specific hosts.</title>
        <authorList>
            <person name="Hendry T.A."/>
            <person name="de Wet J.R."/>
            <person name="Dunlap P.V."/>
        </authorList>
    </citation>
    <scope>NUCLEOTIDE SEQUENCE [LARGE SCALE GENOMIC DNA]</scope>
    <source>
        <strain evidence="3 4">Ppalp.1</strain>
    </source>
</reference>
<evidence type="ECO:0000313" key="3">
    <source>
        <dbReference type="EMBL" id="KEY90868.1"/>
    </source>
</evidence>
<evidence type="ECO:0000259" key="2">
    <source>
        <dbReference type="Pfam" id="PF02470"/>
    </source>
</evidence>
<name>A0A084CM39_9GAMM</name>
<dbReference type="RefSeq" id="WP_034415182.1">
    <property type="nucleotide sequence ID" value="NZ_JGVK01000033.1"/>
</dbReference>
<dbReference type="PANTHER" id="PTHR33371">
    <property type="entry name" value="INTERMEMBRANE PHOSPHOLIPID TRANSPORT SYSTEM BINDING PROTEIN MLAD-RELATED"/>
    <property type="match status" value="1"/>
</dbReference>